<evidence type="ECO:0000313" key="3">
    <source>
        <dbReference type="Proteomes" id="UP000051295"/>
    </source>
</evidence>
<keyword evidence="1" id="KW-1133">Transmembrane helix</keyword>
<evidence type="ECO:0000313" key="2">
    <source>
        <dbReference type="EMBL" id="KRS11485.1"/>
    </source>
</evidence>
<keyword evidence="3" id="KW-1185">Reference proteome</keyword>
<accession>A0A0T5NRC7</accession>
<dbReference type="Proteomes" id="UP000051295">
    <property type="component" value="Unassembled WGS sequence"/>
</dbReference>
<dbReference type="EMBL" id="LAXJ01000019">
    <property type="protein sequence ID" value="KRS11485.1"/>
    <property type="molecule type" value="Genomic_DNA"/>
</dbReference>
<sequence>MYLAGIKCFGIAAGSPAQGLTMASVANGGKARVADAGSGAADGRGSRFAAYLSSKPSRTLRVTQIRQASGQKSGTLAADRCFFADGLRFWATHRIGSVRAGLSPDPIPHHERALPPPLAWDRDMSSAIVLIGLLIVAVLLFVLLATSARDRV</sequence>
<name>A0A0T5NRC7_9RHOB</name>
<gene>
    <name evidence="2" type="ORF">XM53_16180</name>
</gene>
<comment type="caution">
    <text evidence="2">The sequence shown here is derived from an EMBL/GenBank/DDBJ whole genome shotgun (WGS) entry which is preliminary data.</text>
</comment>
<dbReference type="AlphaFoldDB" id="A0A0T5NRC7"/>
<proteinExistence type="predicted"/>
<feature type="transmembrane region" description="Helical" evidence="1">
    <location>
        <begin position="124"/>
        <end position="146"/>
    </location>
</feature>
<evidence type="ECO:0000256" key="1">
    <source>
        <dbReference type="SAM" id="Phobius"/>
    </source>
</evidence>
<keyword evidence="1" id="KW-0472">Membrane</keyword>
<protein>
    <submittedName>
        <fullName evidence="2">Uncharacterized protein</fullName>
    </submittedName>
</protein>
<keyword evidence="1" id="KW-0812">Transmembrane</keyword>
<dbReference type="PATRIC" id="fig|1641875.4.peg.1053"/>
<organism evidence="2 3">
    <name type="scientific">Roseovarius atlanticus</name>
    <dbReference type="NCBI Taxonomy" id="1641875"/>
    <lineage>
        <taxon>Bacteria</taxon>
        <taxon>Pseudomonadati</taxon>
        <taxon>Pseudomonadota</taxon>
        <taxon>Alphaproteobacteria</taxon>
        <taxon>Rhodobacterales</taxon>
        <taxon>Roseobacteraceae</taxon>
        <taxon>Roseovarius</taxon>
    </lineage>
</organism>
<reference evidence="2 3" key="1">
    <citation type="submission" date="2015-04" db="EMBL/GenBank/DDBJ databases">
        <title>The draft genome sequence of Roseovarius sp.R12b.</title>
        <authorList>
            <person name="Li G."/>
            <person name="Lai Q."/>
            <person name="Shao Z."/>
            <person name="Yan P."/>
        </authorList>
    </citation>
    <scope>NUCLEOTIDE SEQUENCE [LARGE SCALE GENOMIC DNA]</scope>
    <source>
        <strain evidence="2 3">R12B</strain>
    </source>
</reference>